<reference evidence="2" key="1">
    <citation type="journal article" date="2019" name="Int. J. Syst. Evol. Microbiol.">
        <title>The Global Catalogue of Microorganisms (GCM) 10K type strain sequencing project: providing services to taxonomists for standard genome sequencing and annotation.</title>
        <authorList>
            <consortium name="The Broad Institute Genomics Platform"/>
            <consortium name="The Broad Institute Genome Sequencing Center for Infectious Disease"/>
            <person name="Wu L."/>
            <person name="Ma J."/>
        </authorList>
    </citation>
    <scope>NUCLEOTIDE SEQUENCE [LARGE SCALE GENOMIC DNA]</scope>
    <source>
        <strain evidence="2">CCM 8911</strain>
    </source>
</reference>
<organism evidence="1 2">
    <name type="scientific">Lacticaseibacillus jixianensis</name>
    <dbReference type="NCBI Taxonomy" id="2486012"/>
    <lineage>
        <taxon>Bacteria</taxon>
        <taxon>Bacillati</taxon>
        <taxon>Bacillota</taxon>
        <taxon>Bacilli</taxon>
        <taxon>Lactobacillales</taxon>
        <taxon>Lactobacillaceae</taxon>
        <taxon>Lacticaseibacillus</taxon>
    </lineage>
</organism>
<dbReference type="SUPFAM" id="SSF55729">
    <property type="entry name" value="Acyl-CoA N-acyltransferases (Nat)"/>
    <property type="match status" value="1"/>
</dbReference>
<keyword evidence="2" id="KW-1185">Reference proteome</keyword>
<evidence type="ECO:0000313" key="2">
    <source>
        <dbReference type="Proteomes" id="UP001597249"/>
    </source>
</evidence>
<dbReference type="GO" id="GO:0016746">
    <property type="term" value="F:acyltransferase activity"/>
    <property type="evidence" value="ECO:0007669"/>
    <property type="project" value="UniProtKB-KW"/>
</dbReference>
<name>A0ABW4B6L8_9LACO</name>
<accession>A0ABW4B6L8</accession>
<comment type="caution">
    <text evidence="1">The sequence shown here is derived from an EMBL/GenBank/DDBJ whole genome shotgun (WGS) entry which is preliminary data.</text>
</comment>
<dbReference type="EC" id="2.3.-.-" evidence="1"/>
<dbReference type="Gene3D" id="3.40.630.30">
    <property type="match status" value="1"/>
</dbReference>
<protein>
    <submittedName>
        <fullName evidence="1">GNAT family N-acetyltransferase</fullName>
        <ecNumber evidence="1">2.3.-.-</ecNumber>
    </submittedName>
</protein>
<gene>
    <name evidence="1" type="ORF">ACFQ3L_01890</name>
</gene>
<sequence length="189" mass="21164">MAKFEKYHPLLSVHYQLDWLTASKLKDVARLRADETQAAISGRERDQSVEETAHYVNHAMRLVMGDRALLYGIGDRRSNAFLGSICLWRFDQAMTSAQMRFEQLPEAAPEVMQEVVPRVAGFAFFELGLQQLYAILPETATAAVDLLASFGFASSPAHHTRTMPNGAKVPLLQLTLTRDQVANDPAFHF</sequence>
<evidence type="ECO:0000313" key="1">
    <source>
        <dbReference type="EMBL" id="MFD1392336.1"/>
    </source>
</evidence>
<dbReference type="Proteomes" id="UP001597249">
    <property type="component" value="Unassembled WGS sequence"/>
</dbReference>
<dbReference type="InterPro" id="IPR016181">
    <property type="entry name" value="Acyl_CoA_acyltransferase"/>
</dbReference>
<dbReference type="EMBL" id="JBHTMO010000003">
    <property type="protein sequence ID" value="MFD1392336.1"/>
    <property type="molecule type" value="Genomic_DNA"/>
</dbReference>
<keyword evidence="1" id="KW-0808">Transferase</keyword>
<proteinExistence type="predicted"/>
<keyword evidence="1" id="KW-0012">Acyltransferase</keyword>
<dbReference type="RefSeq" id="WP_125585293.1">
    <property type="nucleotide sequence ID" value="NZ_JBHTMO010000003.1"/>
</dbReference>